<protein>
    <submittedName>
        <fullName evidence="4">Putative cystathionine gamma-synthase</fullName>
    </submittedName>
</protein>
<dbReference type="GO" id="GO:0019346">
    <property type="term" value="P:transsulfuration"/>
    <property type="evidence" value="ECO:0007669"/>
    <property type="project" value="InterPro"/>
</dbReference>
<dbReference type="STRING" id="77044.A0A1W2TNW5"/>
<organism evidence="4">
    <name type="scientific">Rosellinia necatrix</name>
    <name type="common">White root-rot fungus</name>
    <dbReference type="NCBI Taxonomy" id="77044"/>
    <lineage>
        <taxon>Eukaryota</taxon>
        <taxon>Fungi</taxon>
        <taxon>Dikarya</taxon>
        <taxon>Ascomycota</taxon>
        <taxon>Pezizomycotina</taxon>
        <taxon>Sordariomycetes</taxon>
        <taxon>Xylariomycetidae</taxon>
        <taxon>Xylariales</taxon>
        <taxon>Xylariaceae</taxon>
        <taxon>Rosellinia</taxon>
    </lineage>
</organism>
<gene>
    <name evidence="4" type="ORF">SAMD00023353_4301080</name>
</gene>
<name>A0A1W2TNW5_ROSNE</name>
<proteinExistence type="inferred from homology"/>
<evidence type="ECO:0000313" key="5">
    <source>
        <dbReference type="Proteomes" id="UP000054516"/>
    </source>
</evidence>
<dbReference type="OrthoDB" id="310895at2759"/>
<comment type="similarity">
    <text evidence="3">Belongs to the trans-sulfuration enzymes family.</text>
</comment>
<keyword evidence="5" id="KW-1185">Reference proteome</keyword>
<dbReference type="Gene3D" id="3.90.1150.10">
    <property type="entry name" value="Aspartate Aminotransferase, domain 1"/>
    <property type="match status" value="1"/>
</dbReference>
<dbReference type="Gene3D" id="3.40.640.10">
    <property type="entry name" value="Type I PLP-dependent aspartate aminotransferase-like (Major domain)"/>
    <property type="match status" value="1"/>
</dbReference>
<sequence>MRPTSPHALALGISQPPNENHAVSVSLPTWHSIVSWSRREPWVVSQMQGGYPRLFINSIIQELSSRVLERLQPPDAEMGCMIMASMPAALRLTKSLEAKKADGFVSPCIHFGVPPTAAVDAQDKENSRWAAFHVVLYSSKLTPEAMSFWRETGDGISSRHAEYALRWFPVLESQCADISFCTKPTMGPNEARVEDLSPPLPPAATTAAQIAAMKSLLATSAASDDPGQASICPQDIFLYPKGLSGIYAVARSLVPDAQPAQKSQAVIYGQVFFRWPYAETVKCVERSGWDNVIIYGHGTEADLDDLEGRLRSGERIQVLFCELPSNPQLASPDLHRIRRLADAYGFIVACDETLGTFVNVDILPYVDIAMTSLTKIFSGASDVMGGSVIVNRQSRFYQHVHSRLSATWEDILFPGDIGVLASNCRDFAERVRYCSRSASTIATLVSKHPAVARVYYPTLVPSRPLYERYRRRDAGYGYVLSIIFHDPCSAVAFYDTLDVCKGTSIGANFTLAVPYAQLAHFRELDLAAANGIPRHIVRISVGIDDTQKLADRVERALMAAATIGRSALGPVS</sequence>
<dbReference type="EMBL" id="DF977488">
    <property type="protein sequence ID" value="GAP90071.1"/>
    <property type="molecule type" value="Genomic_DNA"/>
</dbReference>
<dbReference type="InterPro" id="IPR051750">
    <property type="entry name" value="Trans-sulfuration_enzymes"/>
</dbReference>
<accession>A0A1W2TNW5</accession>
<dbReference type="InterPro" id="IPR015422">
    <property type="entry name" value="PyrdxlP-dep_Trfase_small"/>
</dbReference>
<dbReference type="PANTHER" id="PTHR42699">
    <property type="match status" value="1"/>
</dbReference>
<evidence type="ECO:0000256" key="3">
    <source>
        <dbReference type="RuleBase" id="RU362118"/>
    </source>
</evidence>
<reference evidence="4" key="1">
    <citation type="submission" date="2016-03" db="EMBL/GenBank/DDBJ databases">
        <title>Draft genome sequence of Rosellinia necatrix.</title>
        <authorList>
            <person name="Kanematsu S."/>
        </authorList>
    </citation>
    <scope>NUCLEOTIDE SEQUENCE [LARGE SCALE GENOMIC DNA]</scope>
    <source>
        <strain evidence="4">W97</strain>
    </source>
</reference>
<evidence type="ECO:0000256" key="1">
    <source>
        <dbReference type="ARBA" id="ARBA00001933"/>
    </source>
</evidence>
<dbReference type="Proteomes" id="UP000054516">
    <property type="component" value="Unassembled WGS sequence"/>
</dbReference>
<comment type="cofactor">
    <cofactor evidence="1 3">
        <name>pyridoxal 5'-phosphate</name>
        <dbReference type="ChEBI" id="CHEBI:597326"/>
    </cofactor>
</comment>
<keyword evidence="2 3" id="KW-0663">Pyridoxal phosphate</keyword>
<evidence type="ECO:0000256" key="2">
    <source>
        <dbReference type="ARBA" id="ARBA00022898"/>
    </source>
</evidence>
<dbReference type="InterPro" id="IPR015421">
    <property type="entry name" value="PyrdxlP-dep_Trfase_major"/>
</dbReference>
<dbReference type="SUPFAM" id="SSF53383">
    <property type="entry name" value="PLP-dependent transferases"/>
    <property type="match status" value="1"/>
</dbReference>
<dbReference type="Pfam" id="PF01053">
    <property type="entry name" value="Cys_Met_Meta_PP"/>
    <property type="match status" value="1"/>
</dbReference>
<dbReference type="AlphaFoldDB" id="A0A1W2TNW5"/>
<dbReference type="PANTHER" id="PTHR42699:SF1">
    <property type="entry name" value="CYSTATHIONINE GAMMA-SYNTHASE-RELATED"/>
    <property type="match status" value="1"/>
</dbReference>
<dbReference type="GO" id="GO:0030170">
    <property type="term" value="F:pyridoxal phosphate binding"/>
    <property type="evidence" value="ECO:0007669"/>
    <property type="project" value="InterPro"/>
</dbReference>
<dbReference type="GO" id="GO:0003962">
    <property type="term" value="F:cystathionine gamma-synthase activity"/>
    <property type="evidence" value="ECO:0007669"/>
    <property type="project" value="TreeGrafter"/>
</dbReference>
<dbReference type="InterPro" id="IPR015424">
    <property type="entry name" value="PyrdxlP-dep_Trfase"/>
</dbReference>
<evidence type="ECO:0000313" key="4">
    <source>
        <dbReference type="EMBL" id="GAP90071.1"/>
    </source>
</evidence>
<dbReference type="InterPro" id="IPR000277">
    <property type="entry name" value="Cys/Met-Metab_PyrdxlP-dep_enz"/>
</dbReference>
<dbReference type="OMA" id="CITETIG"/>